<name>A0A7I4XVD6_HAECO</name>
<organism evidence="2 3">
    <name type="scientific">Haemonchus contortus</name>
    <name type="common">Barber pole worm</name>
    <dbReference type="NCBI Taxonomy" id="6289"/>
    <lineage>
        <taxon>Eukaryota</taxon>
        <taxon>Metazoa</taxon>
        <taxon>Ecdysozoa</taxon>
        <taxon>Nematoda</taxon>
        <taxon>Chromadorea</taxon>
        <taxon>Rhabditida</taxon>
        <taxon>Rhabditina</taxon>
        <taxon>Rhabditomorpha</taxon>
        <taxon>Strongyloidea</taxon>
        <taxon>Trichostrongylidae</taxon>
        <taxon>Haemonchus</taxon>
    </lineage>
</organism>
<dbReference type="PRINTS" id="PR00081">
    <property type="entry name" value="GDHRDH"/>
</dbReference>
<proteinExistence type="inferred from homology"/>
<accession>A0A7I4XVD6</accession>
<dbReference type="OrthoDB" id="1669814at2759"/>
<dbReference type="InterPro" id="IPR036291">
    <property type="entry name" value="NAD(P)-bd_dom_sf"/>
</dbReference>
<dbReference type="WBParaSite" id="HCON_00015580-00001">
    <property type="protein sequence ID" value="HCON_00015580-00001"/>
    <property type="gene ID" value="HCON_00015580"/>
</dbReference>
<comment type="similarity">
    <text evidence="1">Belongs to the short-chain dehydrogenases/reductases (SDR) family.</text>
</comment>
<evidence type="ECO:0000313" key="3">
    <source>
        <dbReference type="WBParaSite" id="HCON_00015580-00001"/>
    </source>
</evidence>
<dbReference type="PANTHER" id="PTHR43943:SF2">
    <property type="entry name" value="DEHYDROGENASE_REDUCTASE 4"/>
    <property type="match status" value="1"/>
</dbReference>
<dbReference type="CDD" id="cd05233">
    <property type="entry name" value="SDR_c"/>
    <property type="match status" value="1"/>
</dbReference>
<reference evidence="3" key="1">
    <citation type="submission" date="2020-12" db="UniProtKB">
        <authorList>
            <consortium name="WormBaseParasite"/>
        </authorList>
    </citation>
    <scope>IDENTIFICATION</scope>
    <source>
        <strain evidence="3">MHco3</strain>
    </source>
</reference>
<evidence type="ECO:0000256" key="1">
    <source>
        <dbReference type="ARBA" id="ARBA00006484"/>
    </source>
</evidence>
<dbReference type="SUPFAM" id="SSF51735">
    <property type="entry name" value="NAD(P)-binding Rossmann-fold domains"/>
    <property type="match status" value="1"/>
</dbReference>
<dbReference type="Proteomes" id="UP000025227">
    <property type="component" value="Unplaced"/>
</dbReference>
<sequence length="252" mass="26821">MSAPVALVTGATNSVGKAIVRRLAFAGYKVAAADQCPNAVDNVAEDNKRVGGDVVGFSFNIEDKSHRTKLLSRVVKDMGALDSLVIVPPDNTVRGDIMDTDVKQFDKLFNDRLTIPFRLTQAAIPFLEKSSNGSVVYLTSCAGYTPGLDVGLLSVASTGVLSLTKNVALSAARRGVRVNAVCFGMVEKDGTGAFWDSHVSNEALQQLQSMIPLGRLGRPSDAASLVQFLISPRARYITGENCILNGGVSFRL</sequence>
<protein>
    <submittedName>
        <fullName evidence="3">SDR family oxidoreductase</fullName>
    </submittedName>
</protein>
<dbReference type="InterPro" id="IPR002347">
    <property type="entry name" value="SDR_fam"/>
</dbReference>
<dbReference type="OMA" id="MSCALVI"/>
<dbReference type="AlphaFoldDB" id="A0A7I4XVD6"/>
<dbReference type="Gene3D" id="3.40.50.720">
    <property type="entry name" value="NAD(P)-binding Rossmann-like Domain"/>
    <property type="match status" value="1"/>
</dbReference>
<evidence type="ECO:0000313" key="2">
    <source>
        <dbReference type="Proteomes" id="UP000025227"/>
    </source>
</evidence>
<dbReference type="PANTHER" id="PTHR43943">
    <property type="entry name" value="DEHYDROGENASE/REDUCTASE (SDR FAMILY) MEMBER 4"/>
    <property type="match status" value="1"/>
</dbReference>
<dbReference type="Pfam" id="PF13561">
    <property type="entry name" value="adh_short_C2"/>
    <property type="match status" value="1"/>
</dbReference>
<keyword evidence="2" id="KW-1185">Reference proteome</keyword>